<gene>
    <name evidence="2" type="ORF">E2B99_00165</name>
</gene>
<proteinExistence type="predicted"/>
<dbReference type="AlphaFoldDB" id="A0A4Y7XGA3"/>
<dbReference type="SMART" id="SM00986">
    <property type="entry name" value="UDG"/>
    <property type="match status" value="1"/>
</dbReference>
<dbReference type="PANTHER" id="PTHR42160">
    <property type="entry name" value="URACIL-DNA GLYCOSYLASE SUPERFAMILY PROTEIN"/>
    <property type="match status" value="1"/>
</dbReference>
<dbReference type="Gene3D" id="3.40.470.10">
    <property type="entry name" value="Uracil-DNA glycosylase-like domain"/>
    <property type="match status" value="1"/>
</dbReference>
<dbReference type="PANTHER" id="PTHR42160:SF1">
    <property type="entry name" value="URACIL-DNA GLYCOSYLASE SUPERFAMILY PROTEIN"/>
    <property type="match status" value="1"/>
</dbReference>
<evidence type="ECO:0000313" key="3">
    <source>
        <dbReference type="Proteomes" id="UP000297834"/>
    </source>
</evidence>
<sequence>MSTTDLSTIDNLLQDVRSCNRCADALPHGTRPILQFNPQAKILIASQAPGRKAHDSGIPFNDASGDRLRHWLGISRETFYDASQVAIVPMGFCYPGKGKSGDLPPRLECSKTWHEQLLKALPNIELTILIGQYAQAYHLKAAHDSLTKNVMNWREFWPHIIPLPHPSPRNIFWLRRNHWFEAEVIPVLQQRVQQVLHADSL</sequence>
<reference evidence="2 3" key="1">
    <citation type="submission" date="2019-03" db="EMBL/GenBank/DDBJ databases">
        <title>Alkanindiges illinoisensis: a potential pathogenic isolated from ascites of a gastric cancer patient with abdominal metastasis.</title>
        <authorList>
            <person name="Hu X."/>
            <person name="Yang B."/>
            <person name="Yan X."/>
            <person name="Lin L."/>
            <person name="Zhao H."/>
            <person name="Zhou F."/>
            <person name="Su B."/>
            <person name="Chen J."/>
            <person name="Rui Y."/>
            <person name="Wang Q."/>
            <person name="Zheng L."/>
        </authorList>
    </citation>
    <scope>NUCLEOTIDE SEQUENCE [LARGE SCALE GENOMIC DNA]</scope>
    <source>
        <strain evidence="2 3">NFYY 23406</strain>
    </source>
</reference>
<feature type="domain" description="Uracil-DNA glycosylase-like" evidence="1">
    <location>
        <begin position="33"/>
        <end position="189"/>
    </location>
</feature>
<evidence type="ECO:0000259" key="1">
    <source>
        <dbReference type="SMART" id="SM00986"/>
    </source>
</evidence>
<organism evidence="2 3">
    <name type="scientific">Alkanindiges illinoisensis</name>
    <dbReference type="NCBI Taxonomy" id="197183"/>
    <lineage>
        <taxon>Bacteria</taxon>
        <taxon>Pseudomonadati</taxon>
        <taxon>Pseudomonadota</taxon>
        <taxon>Gammaproteobacteria</taxon>
        <taxon>Moraxellales</taxon>
        <taxon>Moraxellaceae</taxon>
        <taxon>Alkanindiges</taxon>
    </lineage>
</organism>
<dbReference type="STRING" id="1120977.GCA_000619845_00113"/>
<comment type="caution">
    <text evidence="2">The sequence shown here is derived from an EMBL/GenBank/DDBJ whole genome shotgun (WGS) entry which is preliminary data.</text>
</comment>
<name>A0A4Y7XGA3_9GAMM</name>
<accession>A0A4Y7XGA3</accession>
<dbReference type="InterPro" id="IPR047124">
    <property type="entry name" value="HI_0220.2"/>
</dbReference>
<dbReference type="InterPro" id="IPR005122">
    <property type="entry name" value="Uracil-DNA_glycosylase-like"/>
</dbReference>
<dbReference type="EMBL" id="SNTY01000003">
    <property type="protein sequence ID" value="TEU30869.1"/>
    <property type="molecule type" value="Genomic_DNA"/>
</dbReference>
<dbReference type="InterPro" id="IPR036895">
    <property type="entry name" value="Uracil-DNA_glycosylase-like_sf"/>
</dbReference>
<protein>
    <submittedName>
        <fullName evidence="2">Uracil-DNA glycosylase family protein</fullName>
    </submittedName>
</protein>
<evidence type="ECO:0000313" key="2">
    <source>
        <dbReference type="EMBL" id="TEU30869.1"/>
    </source>
</evidence>
<dbReference type="CDD" id="cd10033">
    <property type="entry name" value="UDG_like"/>
    <property type="match status" value="1"/>
</dbReference>
<dbReference type="Pfam" id="PF03167">
    <property type="entry name" value="UDG"/>
    <property type="match status" value="1"/>
</dbReference>
<dbReference type="SUPFAM" id="SSF52141">
    <property type="entry name" value="Uracil-DNA glycosylase-like"/>
    <property type="match status" value="1"/>
</dbReference>
<dbReference type="OrthoDB" id="9789139at2"/>
<dbReference type="Proteomes" id="UP000297834">
    <property type="component" value="Unassembled WGS sequence"/>
</dbReference>
<dbReference type="SMART" id="SM00987">
    <property type="entry name" value="UreE_C"/>
    <property type="match status" value="1"/>
</dbReference>
<keyword evidence="3" id="KW-1185">Reference proteome</keyword>